<dbReference type="PANTHER" id="PTHR23048">
    <property type="entry name" value="MYOSIN LIGHT CHAIN 1, 3"/>
    <property type="match status" value="1"/>
</dbReference>
<evidence type="ECO:0000259" key="5">
    <source>
        <dbReference type="PROSITE" id="PS50222"/>
    </source>
</evidence>
<dbReference type="InterPro" id="IPR002048">
    <property type="entry name" value="EF_hand_dom"/>
</dbReference>
<proteinExistence type="inferred from homology"/>
<dbReference type="InterPro" id="IPR050230">
    <property type="entry name" value="CALM/Myosin/TropC-like"/>
</dbReference>
<dbReference type="PANTHER" id="PTHR23048:SF0">
    <property type="entry name" value="CALMODULIN LIKE 3"/>
    <property type="match status" value="1"/>
</dbReference>
<dbReference type="FunFam" id="1.10.238.10:FF:000034">
    <property type="entry name" value="Calmodulin"/>
    <property type="match status" value="1"/>
</dbReference>
<dbReference type="Proteomes" id="UP000685013">
    <property type="component" value="Chromosome 5"/>
</dbReference>
<keyword evidence="7" id="KW-1185">Reference proteome</keyword>
<sequence>MSEEQILEFEEAFCLLDKDGDGCITIKELATAIRSLQQNPTEEELQIMMNEVDVNGSGSIEFEEFFNLMAKKMKENEAEEELREAFKVFDMDQDGFISPNELKNVMIHMVEKLTDDEVEQMVKEADLDGDGLIDYEEFAKMMLLI</sequence>
<evidence type="ECO:0000256" key="2">
    <source>
        <dbReference type="ARBA" id="ARBA00022723"/>
    </source>
</evidence>
<evidence type="ECO:0000313" key="7">
    <source>
        <dbReference type="Proteomes" id="UP000685013"/>
    </source>
</evidence>
<feature type="non-terminal residue" evidence="6">
    <location>
        <position position="1"/>
    </location>
</feature>
<dbReference type="InterPro" id="IPR018247">
    <property type="entry name" value="EF_Hand_1_Ca_BS"/>
</dbReference>
<dbReference type="GO" id="GO:0005509">
    <property type="term" value="F:calcium ion binding"/>
    <property type="evidence" value="ECO:0007669"/>
    <property type="project" value="InterPro"/>
</dbReference>
<feature type="domain" description="EF-hand" evidence="5">
    <location>
        <begin position="40"/>
        <end position="75"/>
    </location>
</feature>
<organism evidence="6 7">
    <name type="scientific">Cucurbita argyrosperma subsp. sororia</name>
    <dbReference type="NCBI Taxonomy" id="37648"/>
    <lineage>
        <taxon>Eukaryota</taxon>
        <taxon>Viridiplantae</taxon>
        <taxon>Streptophyta</taxon>
        <taxon>Embryophyta</taxon>
        <taxon>Tracheophyta</taxon>
        <taxon>Spermatophyta</taxon>
        <taxon>Magnoliopsida</taxon>
        <taxon>eudicotyledons</taxon>
        <taxon>Gunneridae</taxon>
        <taxon>Pentapetalae</taxon>
        <taxon>rosids</taxon>
        <taxon>fabids</taxon>
        <taxon>Cucurbitales</taxon>
        <taxon>Cucurbitaceae</taxon>
        <taxon>Cucurbiteae</taxon>
        <taxon>Cucurbita</taxon>
    </lineage>
</organism>
<evidence type="ECO:0000256" key="4">
    <source>
        <dbReference type="ARBA" id="ARBA00022837"/>
    </source>
</evidence>
<feature type="domain" description="EF-hand" evidence="5">
    <location>
        <begin position="113"/>
        <end position="145"/>
    </location>
</feature>
<evidence type="ECO:0000313" key="6">
    <source>
        <dbReference type="EMBL" id="KAG6599302.1"/>
    </source>
</evidence>
<dbReference type="GO" id="GO:0016460">
    <property type="term" value="C:myosin II complex"/>
    <property type="evidence" value="ECO:0007669"/>
    <property type="project" value="TreeGrafter"/>
</dbReference>
<dbReference type="SMART" id="SM00054">
    <property type="entry name" value="EFh"/>
    <property type="match status" value="4"/>
</dbReference>
<evidence type="ECO:0000256" key="1">
    <source>
        <dbReference type="ARBA" id="ARBA00009763"/>
    </source>
</evidence>
<comment type="similarity">
    <text evidence="1">Belongs to the calmodulin family.</text>
</comment>
<keyword evidence="3" id="KW-0677">Repeat</keyword>
<protein>
    <submittedName>
        <fullName evidence="6">Calmodulin-like protein 8</fullName>
    </submittedName>
</protein>
<reference evidence="6 7" key="1">
    <citation type="journal article" date="2021" name="Hortic Res">
        <title>The domestication of Cucurbita argyrosperma as revealed by the genome of its wild relative.</title>
        <authorList>
            <person name="Barrera-Redondo J."/>
            <person name="Sanchez-de la Vega G."/>
            <person name="Aguirre-Liguori J.A."/>
            <person name="Castellanos-Morales G."/>
            <person name="Gutierrez-Guerrero Y.T."/>
            <person name="Aguirre-Dugua X."/>
            <person name="Aguirre-Planter E."/>
            <person name="Tenaillon M.I."/>
            <person name="Lira-Saade R."/>
            <person name="Eguiarte L.E."/>
        </authorList>
    </citation>
    <scope>NUCLEOTIDE SEQUENCE [LARGE SCALE GENOMIC DNA]</scope>
    <source>
        <strain evidence="6">JBR-2021</strain>
    </source>
</reference>
<evidence type="ECO:0000256" key="3">
    <source>
        <dbReference type="ARBA" id="ARBA00022737"/>
    </source>
</evidence>
<accession>A0AAV6NK82</accession>
<dbReference type="CDD" id="cd00051">
    <property type="entry name" value="EFh"/>
    <property type="match status" value="2"/>
</dbReference>
<feature type="domain" description="EF-hand" evidence="5">
    <location>
        <begin position="77"/>
        <end position="112"/>
    </location>
</feature>
<dbReference type="PROSITE" id="PS50222">
    <property type="entry name" value="EF_HAND_2"/>
    <property type="match status" value="4"/>
</dbReference>
<feature type="domain" description="EF-hand" evidence="5">
    <location>
        <begin position="4"/>
        <end position="39"/>
    </location>
</feature>
<dbReference type="FunFam" id="1.10.238.10:FF:000202">
    <property type="entry name" value="Calmodulin-like protein 8"/>
    <property type="match status" value="1"/>
</dbReference>
<gene>
    <name evidence="6" type="primary">CML8</name>
    <name evidence="6" type="ORF">SDJN03_09080</name>
</gene>
<dbReference type="EMBL" id="JAGKQH010000005">
    <property type="protein sequence ID" value="KAG6599302.1"/>
    <property type="molecule type" value="Genomic_DNA"/>
</dbReference>
<comment type="caution">
    <text evidence="6">The sequence shown here is derived from an EMBL/GenBank/DDBJ whole genome shotgun (WGS) entry which is preliminary data.</text>
</comment>
<dbReference type="AlphaFoldDB" id="A0AAV6NK82"/>
<keyword evidence="2" id="KW-0479">Metal-binding</keyword>
<keyword evidence="4" id="KW-0106">Calcium</keyword>
<dbReference type="Pfam" id="PF13499">
    <property type="entry name" value="EF-hand_7"/>
    <property type="match status" value="2"/>
</dbReference>
<name>A0AAV6NK82_9ROSI</name>
<dbReference type="PROSITE" id="PS00018">
    <property type="entry name" value="EF_HAND_1"/>
    <property type="match status" value="4"/>
</dbReference>